<protein>
    <submittedName>
        <fullName evidence="2">Uncharacterized protein</fullName>
    </submittedName>
</protein>
<evidence type="ECO:0000256" key="1">
    <source>
        <dbReference type="SAM" id="MobiDB-lite"/>
    </source>
</evidence>
<feature type="region of interest" description="Disordered" evidence="1">
    <location>
        <begin position="1"/>
        <end position="20"/>
    </location>
</feature>
<keyword evidence="3" id="KW-1185">Reference proteome</keyword>
<sequence>MASNALQPFSSSLSSPSSAFPEPVSETEIPALVAQVYESAPVADRCHLVETLLRPLGVLSLVAIANGIFAKIRFQNAGHDLNVRMEDLQNVRGADMAALVHHAQQVSVETVDSLAQRLGGAGGLRSCGAADRAADAACACAECRAGAAAGGRCLAGSALSGLRQSSV</sequence>
<organism evidence="2 3">
    <name type="scientific">Variovorax gossypii</name>
    <dbReference type="NCBI Taxonomy" id="1679495"/>
    <lineage>
        <taxon>Bacteria</taxon>
        <taxon>Pseudomonadati</taxon>
        <taxon>Pseudomonadota</taxon>
        <taxon>Betaproteobacteria</taxon>
        <taxon>Burkholderiales</taxon>
        <taxon>Comamonadaceae</taxon>
        <taxon>Variovorax</taxon>
    </lineage>
</organism>
<proteinExistence type="predicted"/>
<evidence type="ECO:0000313" key="3">
    <source>
        <dbReference type="Proteomes" id="UP000267418"/>
    </source>
</evidence>
<gene>
    <name evidence="2" type="ORF">EJP69_11550</name>
</gene>
<name>A0A431TNA2_9BURK</name>
<dbReference type="Proteomes" id="UP000267418">
    <property type="component" value="Unassembled WGS sequence"/>
</dbReference>
<dbReference type="AlphaFoldDB" id="A0A431TNA2"/>
<dbReference type="OrthoDB" id="8904159at2"/>
<reference evidence="2 3" key="1">
    <citation type="submission" date="2018-12" db="EMBL/GenBank/DDBJ databases">
        <title>The genome of Variovorax gossypii DSM 100435.</title>
        <authorList>
            <person name="Gao J."/>
            <person name="Sun J."/>
        </authorList>
    </citation>
    <scope>NUCLEOTIDE SEQUENCE [LARGE SCALE GENOMIC DNA]</scope>
    <source>
        <strain evidence="2 3">DSM 100435</strain>
    </source>
</reference>
<accession>A0A431TNA2</accession>
<comment type="caution">
    <text evidence="2">The sequence shown here is derived from an EMBL/GenBank/DDBJ whole genome shotgun (WGS) entry which is preliminary data.</text>
</comment>
<evidence type="ECO:0000313" key="2">
    <source>
        <dbReference type="EMBL" id="RTQ35018.1"/>
    </source>
</evidence>
<dbReference type="EMBL" id="RXOE01000002">
    <property type="protein sequence ID" value="RTQ35018.1"/>
    <property type="molecule type" value="Genomic_DNA"/>
</dbReference>
<dbReference type="RefSeq" id="WP_126470185.1">
    <property type="nucleotide sequence ID" value="NZ_RXOE01000002.1"/>
</dbReference>